<feature type="non-terminal residue" evidence="2">
    <location>
        <position position="196"/>
    </location>
</feature>
<evidence type="ECO:0000313" key="3">
    <source>
        <dbReference type="Proteomes" id="UP000682733"/>
    </source>
</evidence>
<sequence>NNVSEKSPKQQKSKPTTVTLLSSAHVSVDDVDDNNEQEEHIVYIPDLPDSGSDLELENTIGYRLQTVHGIRLERIQIISDIGVGILYLKTLEDKLKFIQNIEALALSKSTTITFNEDIELVSYMVFDIKHRQEQDQDLPTAEEVRERWSTLLNSKRPPKCKIVSMQFPNIIKVKSYSIDDLLTAARFGGFRINDLY</sequence>
<proteinExistence type="predicted"/>
<evidence type="ECO:0000313" key="1">
    <source>
        <dbReference type="EMBL" id="CAF1619718.1"/>
    </source>
</evidence>
<dbReference type="Proteomes" id="UP000677228">
    <property type="component" value="Unassembled WGS sequence"/>
</dbReference>
<organism evidence="2 3">
    <name type="scientific">Didymodactylos carnosus</name>
    <dbReference type="NCBI Taxonomy" id="1234261"/>
    <lineage>
        <taxon>Eukaryota</taxon>
        <taxon>Metazoa</taxon>
        <taxon>Spiralia</taxon>
        <taxon>Gnathifera</taxon>
        <taxon>Rotifera</taxon>
        <taxon>Eurotatoria</taxon>
        <taxon>Bdelloidea</taxon>
        <taxon>Philodinida</taxon>
        <taxon>Philodinidae</taxon>
        <taxon>Didymodactylos</taxon>
    </lineage>
</organism>
<dbReference type="Proteomes" id="UP000682733">
    <property type="component" value="Unassembled WGS sequence"/>
</dbReference>
<evidence type="ECO:0000313" key="2">
    <source>
        <dbReference type="EMBL" id="CAF4438368.1"/>
    </source>
</evidence>
<dbReference type="EMBL" id="CAJOBA010080296">
    <property type="protein sequence ID" value="CAF4438368.1"/>
    <property type="molecule type" value="Genomic_DNA"/>
</dbReference>
<feature type="non-terminal residue" evidence="2">
    <location>
        <position position="1"/>
    </location>
</feature>
<comment type="caution">
    <text evidence="2">The sequence shown here is derived from an EMBL/GenBank/DDBJ whole genome shotgun (WGS) entry which is preliminary data.</text>
</comment>
<gene>
    <name evidence="1" type="ORF">OVA965_LOCUS43123</name>
    <name evidence="2" type="ORF">TMI583_LOCUS45256</name>
</gene>
<dbReference type="EMBL" id="CAJNOK010055536">
    <property type="protein sequence ID" value="CAF1619718.1"/>
    <property type="molecule type" value="Genomic_DNA"/>
</dbReference>
<accession>A0A8S2W956</accession>
<protein>
    <submittedName>
        <fullName evidence="2">Uncharacterized protein</fullName>
    </submittedName>
</protein>
<reference evidence="2" key="1">
    <citation type="submission" date="2021-02" db="EMBL/GenBank/DDBJ databases">
        <authorList>
            <person name="Nowell W R."/>
        </authorList>
    </citation>
    <scope>NUCLEOTIDE SEQUENCE</scope>
</reference>
<dbReference type="AlphaFoldDB" id="A0A8S2W956"/>
<name>A0A8S2W956_9BILA</name>